<evidence type="ECO:0000313" key="4">
    <source>
        <dbReference type="Proteomes" id="UP000236003"/>
    </source>
</evidence>
<dbReference type="AlphaFoldDB" id="A0A2N8RJK1"/>
<sequence length="173" mass="19130">MRLRCMALLPAHCAPPAFTGALQAAQHASYDRAHSAREVGRSAERQLSQEHLAAKFRAAHGYQVLNLPRLQPNTNNEEAFTIYSGERQFEHYSIEQALKRRPALGNDVLAKQVQRLRPAPDTAGSSDAWQADLSRPRQPLAVDRTEATMSLLPRPAPDTQAGRLPCAPYAARI</sequence>
<dbReference type="EMBL" id="POUM01000001">
    <property type="protein sequence ID" value="PNF61262.1"/>
    <property type="molecule type" value="Genomic_DNA"/>
</dbReference>
<proteinExistence type="predicted"/>
<feature type="signal peptide" evidence="2">
    <location>
        <begin position="1"/>
        <end position="19"/>
    </location>
</feature>
<organism evidence="3 4">
    <name type="scientific">Stutzerimonas stutzeri</name>
    <name type="common">Pseudomonas stutzeri</name>
    <dbReference type="NCBI Taxonomy" id="316"/>
    <lineage>
        <taxon>Bacteria</taxon>
        <taxon>Pseudomonadati</taxon>
        <taxon>Pseudomonadota</taxon>
        <taxon>Gammaproteobacteria</taxon>
        <taxon>Pseudomonadales</taxon>
        <taxon>Pseudomonadaceae</taxon>
        <taxon>Stutzerimonas</taxon>
    </lineage>
</organism>
<accession>A0A2N8RJK1</accession>
<evidence type="ECO:0000256" key="1">
    <source>
        <dbReference type="SAM" id="MobiDB-lite"/>
    </source>
</evidence>
<feature type="region of interest" description="Disordered" evidence="1">
    <location>
        <begin position="117"/>
        <end position="137"/>
    </location>
</feature>
<name>A0A2N8RJK1_STUST</name>
<evidence type="ECO:0000256" key="2">
    <source>
        <dbReference type="SAM" id="SignalP"/>
    </source>
</evidence>
<evidence type="ECO:0000313" key="3">
    <source>
        <dbReference type="EMBL" id="PNF61262.1"/>
    </source>
</evidence>
<dbReference type="Proteomes" id="UP000236003">
    <property type="component" value="Unassembled WGS sequence"/>
</dbReference>
<protein>
    <submittedName>
        <fullName evidence="3">Uncharacterized protein</fullName>
    </submittedName>
</protein>
<feature type="chain" id="PRO_5014718210" evidence="2">
    <location>
        <begin position="20"/>
        <end position="173"/>
    </location>
</feature>
<keyword evidence="2" id="KW-0732">Signal</keyword>
<comment type="caution">
    <text evidence="3">The sequence shown here is derived from an EMBL/GenBank/DDBJ whole genome shotgun (WGS) entry which is preliminary data.</text>
</comment>
<reference evidence="3 4" key="1">
    <citation type="submission" date="2018-01" db="EMBL/GenBank/DDBJ databases">
        <title>Denitrification phenotypes of diverse strains of Pseudomonas stutzeri.</title>
        <authorList>
            <person name="Milligan D.A."/>
            <person name="Bergaust L."/>
            <person name="Bakken L.R."/>
            <person name="Frostegard A."/>
        </authorList>
    </citation>
    <scope>NUCLEOTIDE SEQUENCE [LARGE SCALE GENOMIC DNA]</scope>
    <source>
        <strain evidence="3 4">CCUG 44592</strain>
    </source>
</reference>
<gene>
    <name evidence="3" type="ORF">CXK99_00565</name>
</gene>